<name>A0ABQ0LQ45_MYCCL</name>
<accession>A0ABQ0LQ45</accession>
<evidence type="ECO:0000259" key="2">
    <source>
        <dbReference type="PROSITE" id="PS50181"/>
    </source>
</evidence>
<dbReference type="EMBL" id="DF847891">
    <property type="protein sequence ID" value="GAT52734.1"/>
    <property type="molecule type" value="Genomic_DNA"/>
</dbReference>
<organism evidence="3 4">
    <name type="scientific">Mycena chlorophos</name>
    <name type="common">Agaric fungus</name>
    <name type="synonym">Agaricus chlorophos</name>
    <dbReference type="NCBI Taxonomy" id="658473"/>
    <lineage>
        <taxon>Eukaryota</taxon>
        <taxon>Fungi</taxon>
        <taxon>Dikarya</taxon>
        <taxon>Basidiomycota</taxon>
        <taxon>Agaricomycotina</taxon>
        <taxon>Agaricomycetes</taxon>
        <taxon>Agaricomycetidae</taxon>
        <taxon>Agaricales</taxon>
        <taxon>Marasmiineae</taxon>
        <taxon>Mycenaceae</taxon>
        <taxon>Mycena</taxon>
    </lineage>
</organism>
<dbReference type="SUPFAM" id="SSF52047">
    <property type="entry name" value="RNI-like"/>
    <property type="match status" value="1"/>
</dbReference>
<dbReference type="InterPro" id="IPR001810">
    <property type="entry name" value="F-box_dom"/>
</dbReference>
<protein>
    <recommendedName>
        <fullName evidence="2">F-box domain-containing protein</fullName>
    </recommendedName>
</protein>
<dbReference type="InterPro" id="IPR032675">
    <property type="entry name" value="LRR_dom_sf"/>
</dbReference>
<reference evidence="3" key="1">
    <citation type="submission" date="2014-09" db="EMBL/GenBank/DDBJ databases">
        <title>Genome sequence of the luminous mushroom Mycena chlorophos for searching fungal bioluminescence genes.</title>
        <authorList>
            <person name="Tanaka Y."/>
            <person name="Kasuga D."/>
            <person name="Oba Y."/>
            <person name="Hase S."/>
            <person name="Sato K."/>
            <person name="Oba Y."/>
            <person name="Sakakibara Y."/>
        </authorList>
    </citation>
    <scope>NUCLEOTIDE SEQUENCE</scope>
</reference>
<keyword evidence="4" id="KW-1185">Reference proteome</keyword>
<feature type="domain" description="F-box" evidence="2">
    <location>
        <begin position="1"/>
        <end position="55"/>
    </location>
</feature>
<proteinExistence type="predicted"/>
<sequence>MSILDLPFEILSLIFVLCLPGDGFASSREAPLLLIAVCRHWRALVLEMHELWTTLQLRLKPRNVRKSEPLLDFWLPRAAGRRMSMRMSYKSTQDYYWDLDDNIETIGVRALVGLVSRYAEDWTEMELSLPFHALCRLNACEAGFASLCKLVIGTTSRYAANESPRMFANSPSLREVHILTNAVAARLELPWGQLTRMRLDNITATECTQILARTPNLVELVVTIWANADDHNALQPVAVESLAQLQLLRFTLSNARGPALLSFLTLPALDHLEIELDTLTEIAHLNALLVRSPANLRHLTVSLGASYTQDHFLQLFVGLDALESMIVQRANMNLDAGLALLLARRSLLPNLQSLNIERTRSIPRDTAENVALFARLLESRFFGDDDLGRARLGRFRLYSPFSTAPTKLEDVARILELQSQGLDVRVRW</sequence>
<keyword evidence="1" id="KW-0732">Signal</keyword>
<dbReference type="PROSITE" id="PS50181">
    <property type="entry name" value="FBOX"/>
    <property type="match status" value="1"/>
</dbReference>
<evidence type="ECO:0000256" key="1">
    <source>
        <dbReference type="SAM" id="SignalP"/>
    </source>
</evidence>
<evidence type="ECO:0000313" key="3">
    <source>
        <dbReference type="EMBL" id="GAT52734.1"/>
    </source>
</evidence>
<evidence type="ECO:0000313" key="4">
    <source>
        <dbReference type="Proteomes" id="UP000815677"/>
    </source>
</evidence>
<dbReference type="Gene3D" id="3.80.10.10">
    <property type="entry name" value="Ribonuclease Inhibitor"/>
    <property type="match status" value="1"/>
</dbReference>
<dbReference type="Proteomes" id="UP000815677">
    <property type="component" value="Unassembled WGS sequence"/>
</dbReference>
<feature type="signal peptide" evidence="1">
    <location>
        <begin position="1"/>
        <end position="25"/>
    </location>
</feature>
<gene>
    <name evidence="3" type="ORF">MCHLO_09757</name>
</gene>
<feature type="chain" id="PRO_5046416482" description="F-box domain-containing protein" evidence="1">
    <location>
        <begin position="26"/>
        <end position="428"/>
    </location>
</feature>